<reference evidence="7 8" key="1">
    <citation type="submission" date="2016-02" db="EMBL/GenBank/DDBJ databases">
        <title>Complete genome sequence of Halocynthiibacter arcticus PAMC 20958t from arctic marine sediment.</title>
        <authorList>
            <person name="Lee Y.M."/>
            <person name="Baek K."/>
            <person name="Lee H.K."/>
            <person name="Shin S.C."/>
        </authorList>
    </citation>
    <scope>NUCLEOTIDE SEQUENCE [LARGE SCALE GENOMIC DNA]</scope>
    <source>
        <strain evidence="7">PAMC 20958</strain>
    </source>
</reference>
<dbReference type="PROSITE" id="PS51898">
    <property type="entry name" value="TYR_RECOMBINASE"/>
    <property type="match status" value="1"/>
</dbReference>
<evidence type="ECO:0000256" key="4">
    <source>
        <dbReference type="PROSITE-ProRule" id="PRU01248"/>
    </source>
</evidence>
<dbReference type="RefSeq" id="WP_039004023.1">
    <property type="nucleotide sequence ID" value="NZ_CP014327.1"/>
</dbReference>
<feature type="domain" description="Tyr recombinase" evidence="5">
    <location>
        <begin position="244"/>
        <end position="418"/>
    </location>
</feature>
<dbReference type="OrthoDB" id="7222937at2"/>
<dbReference type="Gene3D" id="1.10.443.10">
    <property type="entry name" value="Intergrase catalytic core"/>
    <property type="match status" value="1"/>
</dbReference>
<accession>A0A126UWH7</accession>
<dbReference type="InterPro" id="IPR011010">
    <property type="entry name" value="DNA_brk_join_enz"/>
</dbReference>
<dbReference type="KEGG" id="hat:RC74_03250"/>
<dbReference type="EMBL" id="CP014327">
    <property type="protein sequence ID" value="AML50410.1"/>
    <property type="molecule type" value="Genomic_DNA"/>
</dbReference>
<dbReference type="InterPro" id="IPR044068">
    <property type="entry name" value="CB"/>
</dbReference>
<protein>
    <submittedName>
        <fullName evidence="7">Integrase</fullName>
    </submittedName>
</protein>
<dbReference type="InterPro" id="IPR046668">
    <property type="entry name" value="DUF6538"/>
</dbReference>
<dbReference type="AlphaFoldDB" id="A0A126UWH7"/>
<evidence type="ECO:0000256" key="1">
    <source>
        <dbReference type="ARBA" id="ARBA00022908"/>
    </source>
</evidence>
<evidence type="ECO:0000259" key="5">
    <source>
        <dbReference type="PROSITE" id="PS51898"/>
    </source>
</evidence>
<keyword evidence="1" id="KW-0229">DNA integration</keyword>
<dbReference type="GO" id="GO:0015074">
    <property type="term" value="P:DNA integration"/>
    <property type="evidence" value="ECO:0007669"/>
    <property type="project" value="UniProtKB-KW"/>
</dbReference>
<dbReference type="STRING" id="1579316.RC74_03250"/>
<sequence>MKLILRNTTYYIRKRVPQRFSSVEPRQTVWVSLHTDSEKIAATKASAAWAEMIEAWEARLAGHSEDAERRFEAARELAQARGFRYLPAKQVSALPNEALLERVEAIRSVNGKPDKLDAGAFLGGASEPRLTVQRALDLYWSLTKDKTFGKSDDQLRRWRNPRLKAVRNFIDVVGDKVIPEITGDDMLDFRQWWIDRIEAEGLTPNSANKDLIHLSDILKTVNRMKRLGLVLPLSDLLLQEGEKRQRPPFSSDWITGRLLKAGALDGLNKEARCILLGMVNTGYRPSEGAGLGPAQIRLDTTVPHVSIEPNGRQLKSAYSRRIIPLAGVSLEAFRECPEGFPRYADNPSLSATVNKFLRENRLLETPGHSLYSLRHAFEDRMLAAGVDDRIRRDLFGHRLDRERYGRGASLEQLHQIVQSIAF</sequence>
<evidence type="ECO:0000256" key="2">
    <source>
        <dbReference type="ARBA" id="ARBA00023125"/>
    </source>
</evidence>
<feature type="domain" description="Core-binding (CB)" evidence="6">
    <location>
        <begin position="130"/>
        <end position="222"/>
    </location>
</feature>
<name>A0A126UWH7_9RHOB</name>
<dbReference type="SUPFAM" id="SSF56349">
    <property type="entry name" value="DNA breaking-rejoining enzymes"/>
    <property type="match status" value="1"/>
</dbReference>
<gene>
    <name evidence="7" type="ORF">RC74_03250</name>
</gene>
<proteinExistence type="predicted"/>
<keyword evidence="3" id="KW-0233">DNA recombination</keyword>
<keyword evidence="2 4" id="KW-0238">DNA-binding</keyword>
<evidence type="ECO:0000256" key="3">
    <source>
        <dbReference type="ARBA" id="ARBA00023172"/>
    </source>
</evidence>
<dbReference type="GO" id="GO:0006310">
    <property type="term" value="P:DNA recombination"/>
    <property type="evidence" value="ECO:0007669"/>
    <property type="project" value="UniProtKB-KW"/>
</dbReference>
<dbReference type="PROSITE" id="PS51900">
    <property type="entry name" value="CB"/>
    <property type="match status" value="1"/>
</dbReference>
<keyword evidence="8" id="KW-1185">Reference proteome</keyword>
<evidence type="ECO:0000313" key="7">
    <source>
        <dbReference type="EMBL" id="AML50410.1"/>
    </source>
</evidence>
<dbReference type="Proteomes" id="UP000070371">
    <property type="component" value="Chromosome"/>
</dbReference>
<dbReference type="InterPro" id="IPR013762">
    <property type="entry name" value="Integrase-like_cat_sf"/>
</dbReference>
<organism evidence="7 8">
    <name type="scientific">Falsihalocynthiibacter arcticus</name>
    <dbReference type="NCBI Taxonomy" id="1579316"/>
    <lineage>
        <taxon>Bacteria</taxon>
        <taxon>Pseudomonadati</taxon>
        <taxon>Pseudomonadota</taxon>
        <taxon>Alphaproteobacteria</taxon>
        <taxon>Rhodobacterales</taxon>
        <taxon>Roseobacteraceae</taxon>
        <taxon>Falsihalocynthiibacter</taxon>
    </lineage>
</organism>
<dbReference type="InterPro" id="IPR002104">
    <property type="entry name" value="Integrase_catalytic"/>
</dbReference>
<evidence type="ECO:0000259" key="6">
    <source>
        <dbReference type="PROSITE" id="PS51900"/>
    </source>
</evidence>
<evidence type="ECO:0000313" key="8">
    <source>
        <dbReference type="Proteomes" id="UP000070371"/>
    </source>
</evidence>
<dbReference type="GO" id="GO:0003677">
    <property type="term" value="F:DNA binding"/>
    <property type="evidence" value="ECO:0007669"/>
    <property type="project" value="UniProtKB-UniRule"/>
</dbReference>
<dbReference type="Pfam" id="PF20172">
    <property type="entry name" value="DUF6538"/>
    <property type="match status" value="1"/>
</dbReference>